<dbReference type="GO" id="GO:0016272">
    <property type="term" value="C:prefoldin complex"/>
    <property type="evidence" value="ECO:0007669"/>
    <property type="project" value="UniProtKB-UniRule"/>
</dbReference>
<evidence type="ECO:0000313" key="4">
    <source>
        <dbReference type="EMBL" id="KAK1443493.1"/>
    </source>
</evidence>
<dbReference type="GO" id="GO:0007017">
    <property type="term" value="P:microtubule-based process"/>
    <property type="evidence" value="ECO:0007669"/>
    <property type="project" value="TreeGrafter"/>
</dbReference>
<evidence type="ECO:0000313" key="5">
    <source>
        <dbReference type="Proteomes" id="UP001230268"/>
    </source>
</evidence>
<dbReference type="Pfam" id="PF02996">
    <property type="entry name" value="Prefoldin"/>
    <property type="match status" value="1"/>
</dbReference>
<evidence type="ECO:0000256" key="1">
    <source>
        <dbReference type="ARBA" id="ARBA00010048"/>
    </source>
</evidence>
<organism evidence="4 5">
    <name type="scientific">Babesia gibsoni</name>
    <dbReference type="NCBI Taxonomy" id="33632"/>
    <lineage>
        <taxon>Eukaryota</taxon>
        <taxon>Sar</taxon>
        <taxon>Alveolata</taxon>
        <taxon>Apicomplexa</taxon>
        <taxon>Aconoidasida</taxon>
        <taxon>Piroplasmida</taxon>
        <taxon>Babesiidae</taxon>
        <taxon>Babesia</taxon>
    </lineage>
</organism>
<dbReference type="PANTHER" id="PTHR12409">
    <property type="entry name" value="PREFOLDIN SUBUNIT 3"/>
    <property type="match status" value="1"/>
</dbReference>
<comment type="similarity">
    <text evidence="1 3">Belongs to the prefoldin subunit alpha family.</text>
</comment>
<keyword evidence="2 3" id="KW-0143">Chaperone</keyword>
<dbReference type="GO" id="GO:0007021">
    <property type="term" value="P:tubulin complex assembly"/>
    <property type="evidence" value="ECO:0007669"/>
    <property type="project" value="TreeGrafter"/>
</dbReference>
<reference evidence="4" key="1">
    <citation type="submission" date="2023-08" db="EMBL/GenBank/DDBJ databases">
        <title>Draft sequence of the Babesia gibsoni genome.</title>
        <authorList>
            <person name="Yamagishi J.Y."/>
            <person name="Xuan X.X."/>
        </authorList>
    </citation>
    <scope>NUCLEOTIDE SEQUENCE</scope>
    <source>
        <strain evidence="4">Azabu</strain>
    </source>
</reference>
<evidence type="ECO:0000256" key="2">
    <source>
        <dbReference type="ARBA" id="ARBA00023186"/>
    </source>
</evidence>
<dbReference type="AlphaFoldDB" id="A0AAD8PDJ5"/>
<dbReference type="GO" id="GO:0005737">
    <property type="term" value="C:cytoplasm"/>
    <property type="evidence" value="ECO:0007669"/>
    <property type="project" value="TreeGrafter"/>
</dbReference>
<dbReference type="InterPro" id="IPR004127">
    <property type="entry name" value="Prefoldin_subunit_alpha"/>
</dbReference>
<protein>
    <recommendedName>
        <fullName evidence="3">Prefoldin subunit 3</fullName>
    </recommendedName>
</protein>
<comment type="subunit">
    <text evidence="3">Heterohexamer of two PFD-alpha type and four PFD-beta type subunits.</text>
</comment>
<sequence>MESVPSAYEGLVTYDGNRKIPSAKYVEDVEKLVGDKDPVAVTNIAKELLAKYRFMEKTMLSKLTALNNKIPELKDALTMLDHIEKRGQSDDTDIYTYFKVSDTLYSEAKIASTKTIFLWLGANTMVEYPVNEATTLLKDQLNVAMESINDISKDLEWVRSQITNSEVTVARLHNFSVMKKAASAAAANSAA</sequence>
<accession>A0AAD8PDJ5</accession>
<comment type="caution">
    <text evidence="4">The sequence shown here is derived from an EMBL/GenBank/DDBJ whole genome shotgun (WGS) entry which is preliminary data.</text>
</comment>
<proteinExistence type="inferred from homology"/>
<dbReference type="GO" id="GO:0015631">
    <property type="term" value="F:tubulin binding"/>
    <property type="evidence" value="ECO:0007669"/>
    <property type="project" value="TreeGrafter"/>
</dbReference>
<comment type="function">
    <text evidence="3">Binds specifically to cytosolic chaperonin (c-CPN) and transfers target proteins to it. Binds to nascent polypeptide chain and promotes folding in an environment in which there are many competing pathways for nonnative proteins.</text>
</comment>
<dbReference type="InterPro" id="IPR009053">
    <property type="entry name" value="Prefoldin"/>
</dbReference>
<dbReference type="PIRSF" id="PIRSF016396">
    <property type="entry name" value="Prefoldin_subunit_3"/>
    <property type="match status" value="1"/>
</dbReference>
<keyword evidence="5" id="KW-1185">Reference proteome</keyword>
<dbReference type="SUPFAM" id="SSF46579">
    <property type="entry name" value="Prefoldin"/>
    <property type="match status" value="1"/>
</dbReference>
<dbReference type="PANTHER" id="PTHR12409:SF0">
    <property type="entry name" value="PREFOLDIN SUBUNIT 3"/>
    <property type="match status" value="1"/>
</dbReference>
<dbReference type="EMBL" id="JAVEPI010000002">
    <property type="protein sequence ID" value="KAK1443493.1"/>
    <property type="molecule type" value="Genomic_DNA"/>
</dbReference>
<dbReference type="CDD" id="cd23156">
    <property type="entry name" value="Prefoldin_3"/>
    <property type="match status" value="1"/>
</dbReference>
<dbReference type="Proteomes" id="UP001230268">
    <property type="component" value="Unassembled WGS sequence"/>
</dbReference>
<dbReference type="InterPro" id="IPR016655">
    <property type="entry name" value="PFD3"/>
</dbReference>
<evidence type="ECO:0000256" key="3">
    <source>
        <dbReference type="PIRNR" id="PIRNR016396"/>
    </source>
</evidence>
<gene>
    <name evidence="4" type="ORF">BgAZ_203690</name>
</gene>
<name>A0AAD8PDJ5_BABGI</name>
<dbReference type="Gene3D" id="1.10.287.370">
    <property type="match status" value="1"/>
</dbReference>
<dbReference type="GO" id="GO:0006457">
    <property type="term" value="P:protein folding"/>
    <property type="evidence" value="ECO:0007669"/>
    <property type="project" value="UniProtKB-UniRule"/>
</dbReference>